<keyword evidence="1" id="KW-0285">Flavoprotein</keyword>
<proteinExistence type="predicted"/>
<dbReference type="PRINTS" id="PR00409">
    <property type="entry name" value="PHDIOXRDTASE"/>
</dbReference>
<evidence type="ECO:0000313" key="9">
    <source>
        <dbReference type="EMBL" id="MBP1849207.1"/>
    </source>
</evidence>
<dbReference type="InterPro" id="IPR006058">
    <property type="entry name" value="2Fe2S_fd_BS"/>
</dbReference>
<dbReference type="InterPro" id="IPR001041">
    <property type="entry name" value="2Fe-2S_ferredoxin-type"/>
</dbReference>
<dbReference type="EMBL" id="JAGGJU010000001">
    <property type="protein sequence ID" value="MBP1849207.1"/>
    <property type="molecule type" value="Genomic_DNA"/>
</dbReference>
<dbReference type="PROSITE" id="PS51085">
    <property type="entry name" value="2FE2S_FER_2"/>
    <property type="match status" value="1"/>
</dbReference>
<keyword evidence="10" id="KW-1185">Reference proteome</keyword>
<dbReference type="EC" id="1.14.13.82" evidence="9"/>
<dbReference type="PROSITE" id="PS00197">
    <property type="entry name" value="2FE2S_FER_1"/>
    <property type="match status" value="1"/>
</dbReference>
<dbReference type="Gene3D" id="2.40.30.10">
    <property type="entry name" value="Translation factors"/>
    <property type="match status" value="1"/>
</dbReference>
<name>A0ABS4DU26_9HYPH</name>
<keyword evidence="3" id="KW-0479">Metal-binding</keyword>
<feature type="domain" description="2Fe-2S ferredoxin-type" evidence="7">
    <location>
        <begin position="236"/>
        <end position="321"/>
    </location>
</feature>
<dbReference type="InterPro" id="IPR036010">
    <property type="entry name" value="2Fe-2S_ferredoxin-like_sf"/>
</dbReference>
<dbReference type="Pfam" id="PF00111">
    <property type="entry name" value="Fer2"/>
    <property type="match status" value="1"/>
</dbReference>
<dbReference type="PANTHER" id="PTHR47354">
    <property type="entry name" value="NADH OXIDOREDUCTASE HCR"/>
    <property type="match status" value="1"/>
</dbReference>
<evidence type="ECO:0000256" key="3">
    <source>
        <dbReference type="ARBA" id="ARBA00022723"/>
    </source>
</evidence>
<comment type="caution">
    <text evidence="9">The sequence shown here is derived from an EMBL/GenBank/DDBJ whole genome shotgun (WGS) entry which is preliminary data.</text>
</comment>
<keyword evidence="4 9" id="KW-0560">Oxidoreductase</keyword>
<dbReference type="SUPFAM" id="SSF63380">
    <property type="entry name" value="Riboflavin synthase domain-like"/>
    <property type="match status" value="1"/>
</dbReference>
<dbReference type="CDD" id="cd00207">
    <property type="entry name" value="fer2"/>
    <property type="match status" value="1"/>
</dbReference>
<organism evidence="9 10">
    <name type="scientific">Rhizobium halophytocola</name>
    <dbReference type="NCBI Taxonomy" id="735519"/>
    <lineage>
        <taxon>Bacteria</taxon>
        <taxon>Pseudomonadati</taxon>
        <taxon>Pseudomonadota</taxon>
        <taxon>Alphaproteobacteria</taxon>
        <taxon>Hyphomicrobiales</taxon>
        <taxon>Rhizobiaceae</taxon>
        <taxon>Rhizobium/Agrobacterium group</taxon>
        <taxon>Rhizobium</taxon>
    </lineage>
</organism>
<dbReference type="PANTHER" id="PTHR47354:SF1">
    <property type="entry name" value="CARNITINE MONOOXYGENASE REDUCTASE SUBUNIT"/>
    <property type="match status" value="1"/>
</dbReference>
<gene>
    <name evidence="9" type="ORF">J2Z17_000624</name>
</gene>
<keyword evidence="6" id="KW-0411">Iron-sulfur</keyword>
<dbReference type="InterPro" id="IPR017938">
    <property type="entry name" value="Riboflavin_synthase-like_b-brl"/>
</dbReference>
<evidence type="ECO:0000256" key="5">
    <source>
        <dbReference type="ARBA" id="ARBA00023004"/>
    </source>
</evidence>
<dbReference type="InterPro" id="IPR039261">
    <property type="entry name" value="FNR_nucleotide-bd"/>
</dbReference>
<dbReference type="CDD" id="cd06185">
    <property type="entry name" value="PDR_like"/>
    <property type="match status" value="1"/>
</dbReference>
<keyword evidence="5" id="KW-0408">Iron</keyword>
<keyword evidence="2" id="KW-0001">2Fe-2S</keyword>
<dbReference type="InterPro" id="IPR017927">
    <property type="entry name" value="FAD-bd_FR_type"/>
</dbReference>
<dbReference type="InterPro" id="IPR050415">
    <property type="entry name" value="MRET"/>
</dbReference>
<sequence length="321" mass="35197">MMTEPETIDVVVHSVRNAADTIRAFEFRALHGGELPPTSAGAHIAVNVPGVDWRSYSLVNGNDERDRYVIAVNRDPKSRGGSAFMCENLAEGDRLQIRPPANHFKLVEQAALSVLVAGGIGITPIYSMIQRLEARRKKWQLHFAARSRARAAFVTELKALEAAKPGRVFFHFDDEHGGAPLDLPTVLAGAPAYAQLYACGPEIMLDAFRSATNRWPDEQIHLEHFSGVAPALAGGFTVQLQRSGREFEIPPGLSIMQVLLANDVFVPRSCMEGVCGTCETRVLEGVPDHRDKILSDREKATNRTMLICCSGAKSDRLVLDL</sequence>
<evidence type="ECO:0000259" key="8">
    <source>
        <dbReference type="PROSITE" id="PS51384"/>
    </source>
</evidence>
<evidence type="ECO:0000313" key="10">
    <source>
        <dbReference type="Proteomes" id="UP000759443"/>
    </source>
</evidence>
<evidence type="ECO:0000256" key="4">
    <source>
        <dbReference type="ARBA" id="ARBA00023002"/>
    </source>
</evidence>
<protein>
    <submittedName>
        <fullName evidence="9">Vanillate O-demethylase ferredoxin subunit</fullName>
        <ecNumber evidence="9">1.14.13.82</ecNumber>
    </submittedName>
</protein>
<dbReference type="SUPFAM" id="SSF54292">
    <property type="entry name" value="2Fe-2S ferredoxin-like"/>
    <property type="match status" value="1"/>
</dbReference>
<evidence type="ECO:0000259" key="7">
    <source>
        <dbReference type="PROSITE" id="PS51085"/>
    </source>
</evidence>
<accession>A0ABS4DU26</accession>
<reference evidence="9 10" key="1">
    <citation type="submission" date="2021-03" db="EMBL/GenBank/DDBJ databases">
        <title>Genomic Encyclopedia of Type Strains, Phase IV (KMG-IV): sequencing the most valuable type-strain genomes for metagenomic binning, comparative biology and taxonomic classification.</title>
        <authorList>
            <person name="Goeker M."/>
        </authorList>
    </citation>
    <scope>NUCLEOTIDE SEQUENCE [LARGE SCALE GENOMIC DNA]</scope>
    <source>
        <strain evidence="9 10">DSM 21600</strain>
    </source>
</reference>
<evidence type="ECO:0000256" key="2">
    <source>
        <dbReference type="ARBA" id="ARBA00022714"/>
    </source>
</evidence>
<feature type="domain" description="FAD-binding FR-type" evidence="8">
    <location>
        <begin position="5"/>
        <end position="107"/>
    </location>
</feature>
<dbReference type="InterPro" id="IPR001433">
    <property type="entry name" value="OxRdtase_FAD/NAD-bd"/>
</dbReference>
<dbReference type="Pfam" id="PF00175">
    <property type="entry name" value="NAD_binding_1"/>
    <property type="match status" value="1"/>
</dbReference>
<dbReference type="PROSITE" id="PS51384">
    <property type="entry name" value="FAD_FR"/>
    <property type="match status" value="1"/>
</dbReference>
<dbReference type="Proteomes" id="UP000759443">
    <property type="component" value="Unassembled WGS sequence"/>
</dbReference>
<dbReference type="Gene3D" id="3.10.20.30">
    <property type="match status" value="1"/>
</dbReference>
<evidence type="ECO:0000256" key="1">
    <source>
        <dbReference type="ARBA" id="ARBA00022630"/>
    </source>
</evidence>
<evidence type="ECO:0000256" key="6">
    <source>
        <dbReference type="ARBA" id="ARBA00023014"/>
    </source>
</evidence>
<dbReference type="GO" id="GO:0018489">
    <property type="term" value="F:vanillate monooxygenase activity"/>
    <property type="evidence" value="ECO:0007669"/>
    <property type="project" value="UniProtKB-EC"/>
</dbReference>
<dbReference type="InterPro" id="IPR012675">
    <property type="entry name" value="Beta-grasp_dom_sf"/>
</dbReference>
<dbReference type="SUPFAM" id="SSF52343">
    <property type="entry name" value="Ferredoxin reductase-like, C-terminal NADP-linked domain"/>
    <property type="match status" value="1"/>
</dbReference>
<dbReference type="RefSeq" id="WP_209942107.1">
    <property type="nucleotide sequence ID" value="NZ_JAGGJU010000001.1"/>
</dbReference>
<dbReference type="Gene3D" id="3.40.50.80">
    <property type="entry name" value="Nucleotide-binding domain of ferredoxin-NADP reductase (FNR) module"/>
    <property type="match status" value="1"/>
</dbReference>